<dbReference type="AlphaFoldDB" id="A0A4Y5YGR8"/>
<organism evidence="2 3">
    <name type="scientific">Shewanella polaris</name>
    <dbReference type="NCBI Taxonomy" id="2588449"/>
    <lineage>
        <taxon>Bacteria</taxon>
        <taxon>Pseudomonadati</taxon>
        <taxon>Pseudomonadota</taxon>
        <taxon>Gammaproteobacteria</taxon>
        <taxon>Alteromonadales</taxon>
        <taxon>Shewanellaceae</taxon>
        <taxon>Shewanella</taxon>
    </lineage>
</organism>
<gene>
    <name evidence="2" type="ORF">FH971_14155</name>
</gene>
<sequence length="128" mass="13878">MNRMRIITVMLILMTFVSQAFASVILPCPSDMNSMLSKSNPVNTAATNACHHQLTSDVDAVKTSTADIPDCCDNQCECPIGTCFSIALEMKIVQSVTISSLSSFISGLTQNTTPQYNSSLYRPPIFSC</sequence>
<evidence type="ECO:0008006" key="4">
    <source>
        <dbReference type="Google" id="ProtNLM"/>
    </source>
</evidence>
<protein>
    <recommendedName>
        <fullName evidence="4">CopL family metal-binding regulatory protein</fullName>
    </recommendedName>
</protein>
<name>A0A4Y5YGR8_9GAMM</name>
<dbReference type="Proteomes" id="UP000319809">
    <property type="component" value="Chromosome"/>
</dbReference>
<feature type="chain" id="PRO_5021465146" description="CopL family metal-binding regulatory protein" evidence="1">
    <location>
        <begin position="23"/>
        <end position="128"/>
    </location>
</feature>
<dbReference type="RefSeq" id="WP_140234751.1">
    <property type="nucleotide sequence ID" value="NZ_CP041036.1"/>
</dbReference>
<keyword evidence="1" id="KW-0732">Signal</keyword>
<reference evidence="2 3" key="1">
    <citation type="submission" date="2019-06" db="EMBL/GenBank/DDBJ databases">
        <title>The genome of Shewanella sp. SM1901.</title>
        <authorList>
            <person name="Cha Q."/>
        </authorList>
    </citation>
    <scope>NUCLEOTIDE SEQUENCE [LARGE SCALE GENOMIC DNA]</scope>
    <source>
        <strain evidence="2 3">SM1901</strain>
    </source>
</reference>
<evidence type="ECO:0000313" key="2">
    <source>
        <dbReference type="EMBL" id="QDE32001.1"/>
    </source>
</evidence>
<evidence type="ECO:0000256" key="1">
    <source>
        <dbReference type="SAM" id="SignalP"/>
    </source>
</evidence>
<proteinExistence type="predicted"/>
<evidence type="ECO:0000313" key="3">
    <source>
        <dbReference type="Proteomes" id="UP000319809"/>
    </source>
</evidence>
<feature type="signal peptide" evidence="1">
    <location>
        <begin position="1"/>
        <end position="22"/>
    </location>
</feature>
<dbReference type="KEGG" id="spol:FH971_14155"/>
<accession>A0A4Y5YGR8</accession>
<keyword evidence="3" id="KW-1185">Reference proteome</keyword>
<dbReference type="EMBL" id="CP041036">
    <property type="protein sequence ID" value="QDE32001.1"/>
    <property type="molecule type" value="Genomic_DNA"/>
</dbReference>